<organism evidence="1 2">
    <name type="scientific">Rhabditophanes sp. KR3021</name>
    <dbReference type="NCBI Taxonomy" id="114890"/>
    <lineage>
        <taxon>Eukaryota</taxon>
        <taxon>Metazoa</taxon>
        <taxon>Ecdysozoa</taxon>
        <taxon>Nematoda</taxon>
        <taxon>Chromadorea</taxon>
        <taxon>Rhabditida</taxon>
        <taxon>Tylenchina</taxon>
        <taxon>Panagrolaimomorpha</taxon>
        <taxon>Strongyloidoidea</taxon>
        <taxon>Alloionematidae</taxon>
        <taxon>Rhabditophanes</taxon>
    </lineage>
</organism>
<reference evidence="2" key="1">
    <citation type="submission" date="2016-11" db="UniProtKB">
        <authorList>
            <consortium name="WormBaseParasite"/>
        </authorList>
    </citation>
    <scope>IDENTIFICATION</scope>
    <source>
        <strain evidence="2">KR3021</strain>
    </source>
</reference>
<accession>A0AC35UHW9</accession>
<proteinExistence type="predicted"/>
<evidence type="ECO:0000313" key="1">
    <source>
        <dbReference type="Proteomes" id="UP000095286"/>
    </source>
</evidence>
<protein>
    <submittedName>
        <fullName evidence="2">Late endosomal/lysosomal adaptor and MAPK and MTOR activator 5</fullName>
    </submittedName>
</protein>
<name>A0AC35UHW9_9BILA</name>
<dbReference type="WBParaSite" id="RSKR_0001150300.1">
    <property type="protein sequence ID" value="RSKR_0001150300.1"/>
    <property type="gene ID" value="RSKR_0001150300"/>
</dbReference>
<sequence length="88" mass="9589">MASKLESIAEKLFAEEKVKGVVLSDEKGYPMLNKGDCNAGSAGFVAQLAKVASELDKSKLVRVHLESKQDIFIITPNNQMTLGIHKTK</sequence>
<dbReference type="Proteomes" id="UP000095286">
    <property type="component" value="Unplaced"/>
</dbReference>
<evidence type="ECO:0000313" key="2">
    <source>
        <dbReference type="WBParaSite" id="RSKR_0001150300.1"/>
    </source>
</evidence>